<name>A0A2P1QNP5_9LEPT</name>
<dbReference type="AlphaFoldDB" id="A0A2P1QNP5"/>
<dbReference type="PANTHER" id="PTHR11058">
    <property type="entry name" value="NADH-UBIQUINONE OXIDOREDUCTASE CHAIN 3"/>
    <property type="match status" value="1"/>
</dbReference>
<dbReference type="EMBL" id="CP027843">
    <property type="protein sequence ID" value="AVQ10519.1"/>
    <property type="molecule type" value="Genomic_DNA"/>
</dbReference>
<proteinExistence type="inferred from homology"/>
<protein>
    <recommendedName>
        <fullName evidence="11">NADH-quinone oxidoreductase subunit A</fullName>
        <ecNumber evidence="11">7.1.1.-</ecNumber>
    </recommendedName>
    <alternativeName>
        <fullName evidence="11">NADH dehydrogenase I subunit A</fullName>
    </alternativeName>
    <alternativeName>
        <fullName evidence="11">NDH-1 subunit A</fullName>
    </alternativeName>
    <alternativeName>
        <fullName evidence="11">NUO1</fullName>
    </alternativeName>
</protein>
<evidence type="ECO:0000256" key="10">
    <source>
        <dbReference type="ARBA" id="ARBA00023136"/>
    </source>
</evidence>
<keyword evidence="3 11" id="KW-0813">Transport</keyword>
<evidence type="ECO:0000256" key="4">
    <source>
        <dbReference type="ARBA" id="ARBA00022475"/>
    </source>
</evidence>
<dbReference type="GO" id="GO:0050136">
    <property type="term" value="F:NADH dehydrogenase (quinone) (non-electrogenic) activity"/>
    <property type="evidence" value="ECO:0007669"/>
    <property type="project" value="UniProtKB-UniRule"/>
</dbReference>
<gene>
    <name evidence="11" type="primary">nuoA</name>
    <name evidence="13" type="ORF">XB16_0166</name>
</gene>
<keyword evidence="9 11" id="KW-0520">NAD</keyword>
<evidence type="ECO:0000313" key="14">
    <source>
        <dbReference type="Proteomes" id="UP000033961"/>
    </source>
</evidence>
<dbReference type="GO" id="GO:0030964">
    <property type="term" value="C:NADH dehydrogenase complex"/>
    <property type="evidence" value="ECO:0007669"/>
    <property type="project" value="TreeGrafter"/>
</dbReference>
<keyword evidence="4 11" id="KW-1003">Cell membrane</keyword>
<evidence type="ECO:0000256" key="7">
    <source>
        <dbReference type="ARBA" id="ARBA00022967"/>
    </source>
</evidence>
<evidence type="ECO:0000256" key="8">
    <source>
        <dbReference type="ARBA" id="ARBA00022989"/>
    </source>
</evidence>
<dbReference type="Pfam" id="PF00507">
    <property type="entry name" value="Oxidored_q4"/>
    <property type="match status" value="1"/>
</dbReference>
<dbReference type="GO" id="GO:0008137">
    <property type="term" value="F:NADH dehydrogenase (ubiquinone) activity"/>
    <property type="evidence" value="ECO:0007669"/>
    <property type="project" value="InterPro"/>
</dbReference>
<reference evidence="13 14" key="1">
    <citation type="journal article" date="2015" name="Genome Announc.">
        <title>Draft Genome Sequences of Leptospira santarosai Strains U160, U164, and U233, Isolated from Asymptomatic Cattle.</title>
        <authorList>
            <person name="Kremer F.S."/>
            <person name="Eslabao M.R."/>
            <person name="Provisor M."/>
            <person name="Woloski R.D."/>
            <person name="Ramires O.V."/>
            <person name="Moreno L.Z."/>
            <person name="Moreno A.M."/>
            <person name="Hamond C."/>
            <person name="Lilenbaum W."/>
            <person name="Dellagostin O.A."/>
        </authorList>
    </citation>
    <scope>NUCLEOTIDE SEQUENCE [LARGE SCALE GENOMIC DNA]</scope>
    <source>
        <strain evidence="13 14">U160</strain>
    </source>
</reference>
<organism evidence="13 14">
    <name type="scientific">Leptospira santarosai</name>
    <dbReference type="NCBI Taxonomy" id="28183"/>
    <lineage>
        <taxon>Bacteria</taxon>
        <taxon>Pseudomonadati</taxon>
        <taxon>Spirochaetota</taxon>
        <taxon>Spirochaetia</taxon>
        <taxon>Leptospirales</taxon>
        <taxon>Leptospiraceae</taxon>
        <taxon>Leptospira</taxon>
    </lineage>
</organism>
<keyword evidence="8 11" id="KW-1133">Transmembrane helix</keyword>
<feature type="transmembrane region" description="Helical" evidence="11">
    <location>
        <begin position="168"/>
        <end position="191"/>
    </location>
</feature>
<keyword evidence="7 11" id="KW-1278">Translocase</keyword>
<evidence type="ECO:0000256" key="1">
    <source>
        <dbReference type="ARBA" id="ARBA00004141"/>
    </source>
</evidence>
<comment type="similarity">
    <text evidence="2 11 12">Belongs to the complex I subunit 3 family.</text>
</comment>
<evidence type="ECO:0000313" key="13">
    <source>
        <dbReference type="EMBL" id="AVQ10519.1"/>
    </source>
</evidence>
<evidence type="ECO:0000256" key="12">
    <source>
        <dbReference type="RuleBase" id="RU003639"/>
    </source>
</evidence>
<dbReference type="PANTHER" id="PTHR11058:SF22">
    <property type="entry name" value="NADH-QUINONE OXIDOREDUCTASE SUBUNIT A"/>
    <property type="match status" value="1"/>
</dbReference>
<accession>A0A2P1QNP5</accession>
<dbReference type="InterPro" id="IPR038430">
    <property type="entry name" value="NDAH_ubi_oxred_su3_sf"/>
</dbReference>
<dbReference type="EC" id="7.1.1.-" evidence="11"/>
<evidence type="ECO:0000256" key="9">
    <source>
        <dbReference type="ARBA" id="ARBA00023027"/>
    </source>
</evidence>
<dbReference type="Proteomes" id="UP000033961">
    <property type="component" value="Chromosome I"/>
</dbReference>
<evidence type="ECO:0000256" key="11">
    <source>
        <dbReference type="HAMAP-Rule" id="MF_01394"/>
    </source>
</evidence>
<comment type="subunit">
    <text evidence="11">NDH-1 is composed of 14 different subunits. Subunits NuoA, H, J, K, L, M, N constitute the membrane sector of the complex.</text>
</comment>
<comment type="function">
    <text evidence="11">NDH-1 shuttles electrons from NADH, via FMN and iron-sulfur (Fe-S) centers, to quinones in the respiratory chain. The immediate electron acceptor for the enzyme in this species is believed to be ubiquinone. Couples the redox reaction to proton translocation (for every two electrons transferred, four hydrogen ions are translocated across the cytoplasmic membrane), and thus conserves the redox energy in a proton gradient.</text>
</comment>
<comment type="subcellular location">
    <subcellularLocation>
        <location evidence="11 12">Cell membrane</location>
        <topology evidence="11 12">Multi-pass membrane protein</topology>
    </subcellularLocation>
    <subcellularLocation>
        <location evidence="1">Membrane</location>
        <topology evidence="1">Multi-pass membrane protein</topology>
    </subcellularLocation>
</comment>
<feature type="transmembrane region" description="Helical" evidence="11">
    <location>
        <begin position="85"/>
        <end position="106"/>
    </location>
</feature>
<evidence type="ECO:0000256" key="6">
    <source>
        <dbReference type="ARBA" id="ARBA00022719"/>
    </source>
</evidence>
<evidence type="ECO:0000256" key="3">
    <source>
        <dbReference type="ARBA" id="ARBA00022448"/>
    </source>
</evidence>
<dbReference type="Gene3D" id="1.20.58.1610">
    <property type="entry name" value="NADH:ubiquinone/plastoquinone oxidoreductase, chain 3"/>
    <property type="match status" value="1"/>
</dbReference>
<feature type="transmembrane region" description="Helical" evidence="11">
    <location>
        <begin position="136"/>
        <end position="156"/>
    </location>
</feature>
<evidence type="ECO:0000256" key="2">
    <source>
        <dbReference type="ARBA" id="ARBA00008472"/>
    </source>
</evidence>
<dbReference type="HAMAP" id="MF_01394">
    <property type="entry name" value="NDH1_NuoA"/>
    <property type="match status" value="1"/>
</dbReference>
<keyword evidence="6 11" id="KW-0874">Quinone</keyword>
<keyword evidence="10 11" id="KW-0472">Membrane</keyword>
<dbReference type="GO" id="GO:0048038">
    <property type="term" value="F:quinone binding"/>
    <property type="evidence" value="ECO:0007669"/>
    <property type="project" value="UniProtKB-KW"/>
</dbReference>
<keyword evidence="11" id="KW-0830">Ubiquinone</keyword>
<dbReference type="InterPro" id="IPR023043">
    <property type="entry name" value="NAD(P)H_OxRDtase_bac/plastid"/>
</dbReference>
<dbReference type="GO" id="GO:0005886">
    <property type="term" value="C:plasma membrane"/>
    <property type="evidence" value="ECO:0007669"/>
    <property type="project" value="UniProtKB-SubCell"/>
</dbReference>
<comment type="catalytic activity">
    <reaction evidence="11 12">
        <text>a quinone + NADH + 5 H(+)(in) = a quinol + NAD(+) + 4 H(+)(out)</text>
        <dbReference type="Rhea" id="RHEA:57888"/>
        <dbReference type="ChEBI" id="CHEBI:15378"/>
        <dbReference type="ChEBI" id="CHEBI:24646"/>
        <dbReference type="ChEBI" id="CHEBI:57540"/>
        <dbReference type="ChEBI" id="CHEBI:57945"/>
        <dbReference type="ChEBI" id="CHEBI:132124"/>
    </reaction>
</comment>
<sequence length="199" mass="22314">MRTVVLSETSTIAGGSDRFSFGLFLIVSPERRCDFLGREFLNRPFGSSTTFVPKADPFEFQVDRLAANRTLIGAMDSAPEHLGPLLIQFLFGVGFSALILTLAILIGPKKKSKPQDAFECGVRYYGDARGLFNIKFYLVAVLFILFDIEAVFLFPYAVNLIGFKNAGIGFFLIFEMFVFVLTLVVGLYYIWKKGALEWD</sequence>
<dbReference type="InterPro" id="IPR000440">
    <property type="entry name" value="NADH_UbQ/plastoQ_OxRdtase_su3"/>
</dbReference>
<evidence type="ECO:0000256" key="5">
    <source>
        <dbReference type="ARBA" id="ARBA00022692"/>
    </source>
</evidence>
<keyword evidence="5 11" id="KW-0812">Transmembrane</keyword>